<dbReference type="EMBL" id="AP009247">
    <property type="protein sequence ID" value="BAF61375.1"/>
    <property type="molecule type" value="Genomic_DNA"/>
</dbReference>
<gene>
    <name evidence="1" type="ordered locus">COSY_0245</name>
</gene>
<keyword evidence="2" id="KW-1185">Reference proteome</keyword>
<name>A5CXD5_VESOH</name>
<dbReference type="AlphaFoldDB" id="A5CXD5"/>
<sequence>MPISSIGPVLYKISLANACSNLFMLTFSKLSLFLQASCTTSITEESATVCSTTLEVSINVIVSRLYSLFTTILLKIGSIRPISRSSPPAITSPTNTNIIAKLSILLIIFIPPNYSKINLSTFFESLL</sequence>
<dbReference type="KEGG" id="vok:COSY_0245"/>
<dbReference type="HOGENOM" id="CLU_1969600_0_0_6"/>
<evidence type="ECO:0000313" key="1">
    <source>
        <dbReference type="EMBL" id="BAF61375.1"/>
    </source>
</evidence>
<dbReference type="STRING" id="412965.COSY_0245"/>
<dbReference type="Proteomes" id="UP000000247">
    <property type="component" value="Chromosome"/>
</dbReference>
<evidence type="ECO:0000313" key="2">
    <source>
        <dbReference type="Proteomes" id="UP000000247"/>
    </source>
</evidence>
<proteinExistence type="predicted"/>
<protein>
    <submittedName>
        <fullName evidence="1">Uncharacterized protein</fullName>
    </submittedName>
</protein>
<accession>A5CXD5</accession>
<reference evidence="2" key="1">
    <citation type="journal article" date="2007" name="Curr. Biol.">
        <title>Reduced genome of the thioautotrophic intracellular symbiont in a deep-sea clam, Calyptogena okutanii.</title>
        <authorList>
            <person name="Kuwahara H."/>
            <person name="Yoshida T."/>
            <person name="Takaki Y."/>
            <person name="Shimamura S."/>
            <person name="Nishi S."/>
            <person name="Harada M."/>
            <person name="Matsuyama K."/>
            <person name="Takishita K."/>
            <person name="Kawato M."/>
            <person name="Uematsu K."/>
            <person name="Fujiwara Y."/>
            <person name="Sato T."/>
            <person name="Kato C."/>
            <person name="Kitagawa M."/>
            <person name="Kato I."/>
            <person name="Maruyama T."/>
        </authorList>
    </citation>
    <scope>NUCLEOTIDE SEQUENCE [LARGE SCALE GENOMIC DNA]</scope>
    <source>
        <strain evidence="2">HA</strain>
    </source>
</reference>
<organism evidence="1 2">
    <name type="scientific">Vesicomyosocius okutanii subsp. Calyptogena okutanii (strain HA)</name>
    <dbReference type="NCBI Taxonomy" id="412965"/>
    <lineage>
        <taxon>Bacteria</taxon>
        <taxon>Pseudomonadati</taxon>
        <taxon>Pseudomonadota</taxon>
        <taxon>Gammaproteobacteria</taxon>
        <taxon>Candidatus Pseudothioglobaceae</taxon>
        <taxon>Candidatus Vesicomyidisocius</taxon>
    </lineage>
</organism>